<dbReference type="PANTHER" id="PTHR30383:SF5">
    <property type="entry name" value="SGNH HYDROLASE-TYPE ESTERASE DOMAIN-CONTAINING PROTEIN"/>
    <property type="match status" value="1"/>
</dbReference>
<dbReference type="InterPro" id="IPR036514">
    <property type="entry name" value="SGNH_hydro_sf"/>
</dbReference>
<dbReference type="OrthoDB" id="9794725at2"/>
<dbReference type="GO" id="GO:0004622">
    <property type="term" value="F:phosphatidylcholine lysophospholipase activity"/>
    <property type="evidence" value="ECO:0007669"/>
    <property type="project" value="TreeGrafter"/>
</dbReference>
<dbReference type="Proteomes" id="UP000032066">
    <property type="component" value="Unassembled WGS sequence"/>
</dbReference>
<name>A0A0D0N0I2_KITGR</name>
<dbReference type="InterPro" id="IPR051532">
    <property type="entry name" value="Ester_Hydrolysis_Enzymes"/>
</dbReference>
<gene>
    <name evidence="2" type="ORF">TR51_19655</name>
</gene>
<dbReference type="STRING" id="2064.TR51_19655"/>
<feature type="domain" description="SGNH hydrolase-type esterase" evidence="1">
    <location>
        <begin position="9"/>
        <end position="188"/>
    </location>
</feature>
<reference evidence="2 3" key="1">
    <citation type="submission" date="2015-02" db="EMBL/GenBank/DDBJ databases">
        <title>Draft genome sequence of Kitasatospora griseola MF730-N6, a bafilomycin, terpentecin and satosporin producer.</title>
        <authorList>
            <person name="Arens J.C."/>
            <person name="Haltli B."/>
            <person name="Kerr R.G."/>
        </authorList>
    </citation>
    <scope>NUCLEOTIDE SEQUENCE [LARGE SCALE GENOMIC DNA]</scope>
    <source>
        <strain evidence="2 3">MF730-N6</strain>
    </source>
</reference>
<proteinExistence type="predicted"/>
<dbReference type="EMBL" id="JXZB01000004">
    <property type="protein sequence ID" value="KIQ61565.1"/>
    <property type="molecule type" value="Genomic_DNA"/>
</dbReference>
<comment type="caution">
    <text evidence="2">The sequence shown here is derived from an EMBL/GenBank/DDBJ whole genome shotgun (WGS) entry which is preliminary data.</text>
</comment>
<accession>A0A0D0N0I2</accession>
<protein>
    <submittedName>
        <fullName evidence="2">GDSL family lipase</fullName>
    </submittedName>
</protein>
<evidence type="ECO:0000259" key="1">
    <source>
        <dbReference type="Pfam" id="PF13472"/>
    </source>
</evidence>
<sequence length="205" mass="22585">MPVTVLFQGDSITDAGRDRTCPDDLGHGYAAIVAAGLGDDFTVLNRGVAGDRVTDLYERWDTDTLAHRPQLVSLLIGVNDTWRRYDSGLAGPVDAWEDQYRHLLTRLHEHCAPLLVLIEPFLVPVDAEQWTWREDLDPRIHAVRRLAADHDALLLAADGLLNQAARSAGAPARIVADGVHPTPLGHRLLADAWLRLVRHALPGRA</sequence>
<dbReference type="RefSeq" id="WP_043913086.1">
    <property type="nucleotide sequence ID" value="NZ_JXZB01000004.1"/>
</dbReference>
<dbReference type="Gene3D" id="3.40.50.1110">
    <property type="entry name" value="SGNH hydrolase"/>
    <property type="match status" value="1"/>
</dbReference>
<dbReference type="InterPro" id="IPR013830">
    <property type="entry name" value="SGNH_hydro"/>
</dbReference>
<evidence type="ECO:0000313" key="3">
    <source>
        <dbReference type="Proteomes" id="UP000032066"/>
    </source>
</evidence>
<dbReference type="Pfam" id="PF13472">
    <property type="entry name" value="Lipase_GDSL_2"/>
    <property type="match status" value="1"/>
</dbReference>
<dbReference type="PATRIC" id="fig|2064.6.peg.4228"/>
<evidence type="ECO:0000313" key="2">
    <source>
        <dbReference type="EMBL" id="KIQ61565.1"/>
    </source>
</evidence>
<keyword evidence="3" id="KW-1185">Reference proteome</keyword>
<organism evidence="2 3">
    <name type="scientific">Kitasatospora griseola</name>
    <name type="common">Streptomyces griseolosporeus</name>
    <dbReference type="NCBI Taxonomy" id="2064"/>
    <lineage>
        <taxon>Bacteria</taxon>
        <taxon>Bacillati</taxon>
        <taxon>Actinomycetota</taxon>
        <taxon>Actinomycetes</taxon>
        <taxon>Kitasatosporales</taxon>
        <taxon>Streptomycetaceae</taxon>
        <taxon>Kitasatospora</taxon>
    </lineage>
</organism>
<dbReference type="AlphaFoldDB" id="A0A0D0N0I2"/>
<dbReference type="PANTHER" id="PTHR30383">
    <property type="entry name" value="THIOESTERASE 1/PROTEASE 1/LYSOPHOSPHOLIPASE L1"/>
    <property type="match status" value="1"/>
</dbReference>
<dbReference type="SUPFAM" id="SSF52266">
    <property type="entry name" value="SGNH hydrolase"/>
    <property type="match status" value="1"/>
</dbReference>